<dbReference type="Proteomes" id="UP001390339">
    <property type="component" value="Unassembled WGS sequence"/>
</dbReference>
<dbReference type="Gene3D" id="1.20.1250.20">
    <property type="entry name" value="MFS general substrate transporter like domains"/>
    <property type="match status" value="2"/>
</dbReference>
<feature type="transmembrane region" description="Helical" evidence="4">
    <location>
        <begin position="425"/>
        <end position="448"/>
    </location>
</feature>
<dbReference type="EMBL" id="JAPCWZ010000002">
    <property type="protein sequence ID" value="KAK8876997.1"/>
    <property type="molecule type" value="Genomic_DNA"/>
</dbReference>
<feature type="compositionally biased region" description="Polar residues" evidence="3">
    <location>
        <begin position="1"/>
        <end position="11"/>
    </location>
</feature>
<feature type="transmembrane region" description="Helical" evidence="4">
    <location>
        <begin position="388"/>
        <end position="413"/>
    </location>
</feature>
<feature type="transmembrane region" description="Helical" evidence="4">
    <location>
        <begin position="334"/>
        <end position="355"/>
    </location>
</feature>
<comment type="caution">
    <text evidence="5">The sequence shown here is derived from an EMBL/GenBank/DDBJ whole genome shotgun (WGS) entry which is preliminary data.</text>
</comment>
<evidence type="ECO:0000256" key="2">
    <source>
        <dbReference type="ARBA" id="ARBA00006727"/>
    </source>
</evidence>
<feature type="transmembrane region" description="Helical" evidence="4">
    <location>
        <begin position="220"/>
        <end position="240"/>
    </location>
</feature>
<evidence type="ECO:0000313" key="5">
    <source>
        <dbReference type="EMBL" id="KAK8876997.1"/>
    </source>
</evidence>
<feature type="transmembrane region" description="Helical" evidence="4">
    <location>
        <begin position="362"/>
        <end position="382"/>
    </location>
</feature>
<accession>A0ABR2JHY9</accession>
<feature type="transmembrane region" description="Helical" evidence="4">
    <location>
        <begin position="454"/>
        <end position="474"/>
    </location>
</feature>
<evidence type="ECO:0000256" key="1">
    <source>
        <dbReference type="ARBA" id="ARBA00004141"/>
    </source>
</evidence>
<protein>
    <submittedName>
        <fullName evidence="5">MFS monocarboxylate transporter</fullName>
    </submittedName>
</protein>
<keyword evidence="4" id="KW-0472">Membrane</keyword>
<dbReference type="SUPFAM" id="SSF103473">
    <property type="entry name" value="MFS general substrate transporter"/>
    <property type="match status" value="1"/>
</dbReference>
<evidence type="ECO:0000256" key="3">
    <source>
        <dbReference type="SAM" id="MobiDB-lite"/>
    </source>
</evidence>
<name>A0ABR2JHY9_9PEZI</name>
<comment type="similarity">
    <text evidence="2">Belongs to the major facilitator superfamily. Monocarboxylate porter (TC 2.A.1.13) family.</text>
</comment>
<dbReference type="InterPro" id="IPR050327">
    <property type="entry name" value="Proton-linked_MCT"/>
</dbReference>
<keyword evidence="4" id="KW-1133">Transmembrane helix</keyword>
<feature type="region of interest" description="Disordered" evidence="3">
    <location>
        <begin position="1"/>
        <end position="54"/>
    </location>
</feature>
<dbReference type="Pfam" id="PF07690">
    <property type="entry name" value="MFS_1"/>
    <property type="match status" value="1"/>
</dbReference>
<keyword evidence="4" id="KW-0812">Transmembrane</keyword>
<feature type="transmembrane region" description="Helical" evidence="4">
    <location>
        <begin position="185"/>
        <end position="213"/>
    </location>
</feature>
<feature type="transmembrane region" description="Helical" evidence="4">
    <location>
        <begin position="252"/>
        <end position="272"/>
    </location>
</feature>
<sequence>MSSIPQTTSGHPANGSPPEYTPRTTTVQVAEVPFGPLSSSPTTEYRPASAAASDTSTLYSLDEDYKVFKDIEKHGENNNRKAEEEESEHTIQAWLQVFASFLLLVNGYGYYSSFGAFQSHWQTTLQRSPADISWTGSLQLSLPLVGAVSGRLMDQGHFRSLMITGCLLQLIGIFVTSFVTRPGQYAQLLVAQGFIQGLGNGILFTPCVTLVSLYFKRYRAFALGVSSCGAPIGGVIFTMIARELAEKIGHSWTIRVMGAVVAINSAVVLAIARPKPLPKPEHKPAWFDMESWKDPVYVLFAVGIFFVGWGLNFASFFISSYGTGIIGLESSESLLLLLIMNAVGVPGRLAPALLADLYFGSFNLLIPFAVGVGTALLGWMGVHSEPTYIVFVVLYGVCANAVQTLLPSSLAGLTTDPAKMGVRTGMAFTVLSVACLSGPPIAGALIALDGGGYRYAQTFGGLSVLGGAAVLGVARWLQSKQSSQVAAK</sequence>
<dbReference type="InterPro" id="IPR036259">
    <property type="entry name" value="MFS_trans_sf"/>
</dbReference>
<proteinExistence type="inferred from homology"/>
<reference evidence="5 6" key="1">
    <citation type="journal article" date="2024" name="IMA Fungus">
        <title>Apiospora arundinis, a panoply of carbohydrate-active enzymes and secondary metabolites.</title>
        <authorList>
            <person name="Sorensen T."/>
            <person name="Petersen C."/>
            <person name="Muurmann A.T."/>
            <person name="Christiansen J.V."/>
            <person name="Brundto M.L."/>
            <person name="Overgaard C.K."/>
            <person name="Boysen A.T."/>
            <person name="Wollenberg R.D."/>
            <person name="Larsen T.O."/>
            <person name="Sorensen J.L."/>
            <person name="Nielsen K.L."/>
            <person name="Sondergaard T.E."/>
        </authorList>
    </citation>
    <scope>NUCLEOTIDE SEQUENCE [LARGE SCALE GENOMIC DNA]</scope>
    <source>
        <strain evidence="5 6">AAU 773</strain>
    </source>
</reference>
<feature type="transmembrane region" description="Helical" evidence="4">
    <location>
        <begin position="296"/>
        <end position="322"/>
    </location>
</feature>
<evidence type="ECO:0000256" key="4">
    <source>
        <dbReference type="SAM" id="Phobius"/>
    </source>
</evidence>
<dbReference type="PANTHER" id="PTHR11360">
    <property type="entry name" value="MONOCARBOXYLATE TRANSPORTER"/>
    <property type="match status" value="1"/>
</dbReference>
<organism evidence="5 6">
    <name type="scientific">Apiospora arundinis</name>
    <dbReference type="NCBI Taxonomy" id="335852"/>
    <lineage>
        <taxon>Eukaryota</taxon>
        <taxon>Fungi</taxon>
        <taxon>Dikarya</taxon>
        <taxon>Ascomycota</taxon>
        <taxon>Pezizomycotina</taxon>
        <taxon>Sordariomycetes</taxon>
        <taxon>Xylariomycetidae</taxon>
        <taxon>Amphisphaeriales</taxon>
        <taxon>Apiosporaceae</taxon>
        <taxon>Apiospora</taxon>
    </lineage>
</organism>
<evidence type="ECO:0000313" key="6">
    <source>
        <dbReference type="Proteomes" id="UP001390339"/>
    </source>
</evidence>
<dbReference type="PANTHER" id="PTHR11360:SF130">
    <property type="entry name" value="MAJOR FACILITATOR SUPERFAMILY (MFS) PROFILE DOMAIN-CONTAINING PROTEIN-RELATED"/>
    <property type="match status" value="1"/>
</dbReference>
<gene>
    <name evidence="5" type="ORF">PGQ11_001943</name>
</gene>
<keyword evidence="6" id="KW-1185">Reference proteome</keyword>
<comment type="subcellular location">
    <subcellularLocation>
        <location evidence="1">Membrane</location>
        <topology evidence="1">Multi-pass membrane protein</topology>
    </subcellularLocation>
</comment>
<dbReference type="InterPro" id="IPR011701">
    <property type="entry name" value="MFS"/>
</dbReference>
<feature type="transmembrane region" description="Helical" evidence="4">
    <location>
        <begin position="161"/>
        <end position="179"/>
    </location>
</feature>